<dbReference type="AlphaFoldDB" id="M1A3W1"/>
<accession>M1A3W1</accession>
<dbReference type="PaxDb" id="4113-PGSC0003DMT400014222"/>
<keyword evidence="2" id="KW-1185">Reference proteome</keyword>
<reference evidence="2" key="1">
    <citation type="journal article" date="2011" name="Nature">
        <title>Genome sequence and analysis of the tuber crop potato.</title>
        <authorList>
            <consortium name="The Potato Genome Sequencing Consortium"/>
        </authorList>
    </citation>
    <scope>NUCLEOTIDE SEQUENCE [LARGE SCALE GENOMIC DNA]</scope>
    <source>
        <strain evidence="2">cv. DM1-3 516 R44</strain>
    </source>
</reference>
<proteinExistence type="predicted"/>
<sequence length="51" mass="6146">MLQYVPLSAAYTLVFHWYEEQLFREVKAYKLQSLARSADDYYFGLCYGFCF</sequence>
<organism evidence="1 2">
    <name type="scientific">Solanum tuberosum</name>
    <name type="common">Potato</name>
    <dbReference type="NCBI Taxonomy" id="4113"/>
    <lineage>
        <taxon>Eukaryota</taxon>
        <taxon>Viridiplantae</taxon>
        <taxon>Streptophyta</taxon>
        <taxon>Embryophyta</taxon>
        <taxon>Tracheophyta</taxon>
        <taxon>Spermatophyta</taxon>
        <taxon>Magnoliopsida</taxon>
        <taxon>eudicotyledons</taxon>
        <taxon>Gunneridae</taxon>
        <taxon>Pentapetalae</taxon>
        <taxon>asterids</taxon>
        <taxon>lamiids</taxon>
        <taxon>Solanales</taxon>
        <taxon>Solanaceae</taxon>
        <taxon>Solanoideae</taxon>
        <taxon>Solaneae</taxon>
        <taxon>Solanum</taxon>
    </lineage>
</organism>
<protein>
    <submittedName>
        <fullName evidence="1">Uncharacterized protein</fullName>
    </submittedName>
</protein>
<dbReference type="InParanoid" id="M1A3W1"/>
<dbReference type="Proteomes" id="UP000011115">
    <property type="component" value="Unassembled WGS sequence"/>
</dbReference>
<evidence type="ECO:0000313" key="2">
    <source>
        <dbReference type="Proteomes" id="UP000011115"/>
    </source>
</evidence>
<dbReference type="HOGENOM" id="CLU_3110188_0_0_1"/>
<dbReference type="Gramene" id="PGSC0003DMT400014222">
    <property type="protein sequence ID" value="PGSC0003DMT400014222"/>
    <property type="gene ID" value="PGSC0003DMG402005575"/>
</dbReference>
<evidence type="ECO:0000313" key="1">
    <source>
        <dbReference type="EnsemblPlants" id="PGSC0003DMT400014222"/>
    </source>
</evidence>
<dbReference type="EnsemblPlants" id="PGSC0003DMT400014222">
    <property type="protein sequence ID" value="PGSC0003DMT400014222"/>
    <property type="gene ID" value="PGSC0003DMG402005575"/>
</dbReference>
<name>M1A3W1_SOLTU</name>
<reference evidence="1" key="2">
    <citation type="submission" date="2015-06" db="UniProtKB">
        <authorList>
            <consortium name="EnsemblPlants"/>
        </authorList>
    </citation>
    <scope>IDENTIFICATION</scope>
    <source>
        <strain evidence="1">DM1-3 516 R44</strain>
    </source>
</reference>